<dbReference type="AlphaFoldDB" id="A0A2S8FKA5"/>
<comment type="caution">
    <text evidence="2">The sequence shown here is derived from an EMBL/GenBank/DDBJ whole genome shotgun (WGS) entry which is preliminary data.</text>
</comment>
<name>A0A2S8FKA5_9BACT</name>
<feature type="transmembrane region" description="Helical" evidence="1">
    <location>
        <begin position="99"/>
        <end position="122"/>
    </location>
</feature>
<keyword evidence="1" id="KW-0472">Membrane</keyword>
<keyword evidence="1" id="KW-1133">Transmembrane helix</keyword>
<organism evidence="2 3">
    <name type="scientific">Blastopirellula marina</name>
    <dbReference type="NCBI Taxonomy" id="124"/>
    <lineage>
        <taxon>Bacteria</taxon>
        <taxon>Pseudomonadati</taxon>
        <taxon>Planctomycetota</taxon>
        <taxon>Planctomycetia</taxon>
        <taxon>Pirellulales</taxon>
        <taxon>Pirellulaceae</taxon>
        <taxon>Blastopirellula</taxon>
    </lineage>
</organism>
<sequence length="157" mass="17115">MGDFLLVIGVTGYLCGLVTLGRSQQGIVLLRTLSELQLHLGLFSMAMTFIALLLFLLSPLWFAVLVISPTLRPRLFPFANALTLIVACVLPFVDLTVAGTAQMAILGLGAVPLAVAWCTQRWMLSMPLDRSVKFWFWSLVVADLAIANFAAVIYGID</sequence>
<protein>
    <submittedName>
        <fullName evidence="2">Uncharacterized protein</fullName>
    </submittedName>
</protein>
<dbReference type="EMBL" id="PUHY01000012">
    <property type="protein sequence ID" value="PQO32602.1"/>
    <property type="molecule type" value="Genomic_DNA"/>
</dbReference>
<feature type="transmembrane region" description="Helical" evidence="1">
    <location>
        <begin position="39"/>
        <end position="63"/>
    </location>
</feature>
<evidence type="ECO:0000313" key="2">
    <source>
        <dbReference type="EMBL" id="PQO32602.1"/>
    </source>
</evidence>
<evidence type="ECO:0000256" key="1">
    <source>
        <dbReference type="SAM" id="Phobius"/>
    </source>
</evidence>
<proteinExistence type="predicted"/>
<dbReference type="Proteomes" id="UP000238322">
    <property type="component" value="Unassembled WGS sequence"/>
</dbReference>
<accession>A0A2S8FKA5</accession>
<evidence type="ECO:0000313" key="3">
    <source>
        <dbReference type="Proteomes" id="UP000238322"/>
    </source>
</evidence>
<feature type="transmembrane region" description="Helical" evidence="1">
    <location>
        <begin position="134"/>
        <end position="156"/>
    </location>
</feature>
<keyword evidence="1" id="KW-0812">Transmembrane</keyword>
<feature type="transmembrane region" description="Helical" evidence="1">
    <location>
        <begin position="75"/>
        <end position="93"/>
    </location>
</feature>
<gene>
    <name evidence="2" type="ORF">C5Y83_20550</name>
</gene>
<reference evidence="2 3" key="1">
    <citation type="submission" date="2018-02" db="EMBL/GenBank/DDBJ databases">
        <title>Comparative genomes isolates from brazilian mangrove.</title>
        <authorList>
            <person name="Araujo J.E."/>
            <person name="Taketani R.G."/>
            <person name="Silva M.C.P."/>
            <person name="Loureco M.V."/>
            <person name="Andreote F.D."/>
        </authorList>
    </citation>
    <scope>NUCLEOTIDE SEQUENCE [LARGE SCALE GENOMIC DNA]</scope>
    <source>
        <strain evidence="2 3">Hex-1 MGV</strain>
    </source>
</reference>